<gene>
    <name evidence="2" type="ORF">H9642_09950</name>
</gene>
<dbReference type="PANTHER" id="PTHR35271:SF1">
    <property type="entry name" value="ABC TRANSPORTER, SUBSTRATE-BINDING LIPOPROTEIN"/>
    <property type="match status" value="1"/>
</dbReference>
<dbReference type="Pfam" id="PF04392">
    <property type="entry name" value="ABC_sub_bind"/>
    <property type="match status" value="1"/>
</dbReference>
<dbReference type="Proteomes" id="UP000611945">
    <property type="component" value="Unassembled WGS sequence"/>
</dbReference>
<protein>
    <submittedName>
        <fullName evidence="2">ABC transporter substrate-binding protein</fullName>
    </submittedName>
</protein>
<organism evidence="2 3">
    <name type="scientific">Serpens gallinarum</name>
    <dbReference type="NCBI Taxonomy" id="2763075"/>
    <lineage>
        <taxon>Bacteria</taxon>
        <taxon>Pseudomonadati</taxon>
        <taxon>Pseudomonadota</taxon>
        <taxon>Gammaproteobacteria</taxon>
        <taxon>Pseudomonadales</taxon>
        <taxon>Pseudomonadaceae</taxon>
        <taxon>Pseudomonas</taxon>
    </lineage>
</organism>
<dbReference type="EMBL" id="JACSQG010000004">
    <property type="protein sequence ID" value="MBD7977512.1"/>
    <property type="molecule type" value="Genomic_DNA"/>
</dbReference>
<keyword evidence="3" id="KW-1185">Reference proteome</keyword>
<evidence type="ECO:0000256" key="1">
    <source>
        <dbReference type="SAM" id="SignalP"/>
    </source>
</evidence>
<feature type="signal peptide" evidence="1">
    <location>
        <begin position="1"/>
        <end position="27"/>
    </location>
</feature>
<comment type="caution">
    <text evidence="2">The sequence shown here is derived from an EMBL/GenBank/DDBJ whole genome shotgun (WGS) entry which is preliminary data.</text>
</comment>
<dbReference type="RefSeq" id="WP_251836286.1">
    <property type="nucleotide sequence ID" value="NZ_JACSQG010000004.1"/>
</dbReference>
<proteinExistence type="predicted"/>
<keyword evidence="1" id="KW-0732">Signal</keyword>
<dbReference type="InterPro" id="IPR007487">
    <property type="entry name" value="ABC_transpt-TYRBP-like"/>
</dbReference>
<sequence>MPTFSGKKQVNLCLLLGLMLWLATARALDITVAAYSNGPAMQAFIDSLTVARPQDRVRFIATHELPSSAQMNHDSRLILIGPQLLDWRQRSVQGPPTIVLQVSRVQARKILDKREPPGIILLWSDPPLARQLNLIREALPHGQRIGVLYGNDSGFLVNELRQAASDHGLQINAQFWPNSNDTRPLHRVLDHSDVLFGLDDAQLYNSSTIKTLLLSSYGRRIPLIGPTAAFIRAGSLASTYSNQEDWLKSINQLLDRDPLSWPASIYPESFQIMRNLQVGRSLGISLGDKHALVNRLQHLEITP</sequence>
<evidence type="ECO:0000313" key="3">
    <source>
        <dbReference type="Proteomes" id="UP000611945"/>
    </source>
</evidence>
<name>A0ABR8TP24_9PSED</name>
<dbReference type="PANTHER" id="PTHR35271">
    <property type="entry name" value="ABC TRANSPORTER, SUBSTRATE-BINDING LIPOPROTEIN-RELATED"/>
    <property type="match status" value="1"/>
</dbReference>
<dbReference type="Gene3D" id="3.40.50.2300">
    <property type="match status" value="1"/>
</dbReference>
<evidence type="ECO:0000313" key="2">
    <source>
        <dbReference type="EMBL" id="MBD7977512.1"/>
    </source>
</evidence>
<feature type="chain" id="PRO_5045170710" evidence="1">
    <location>
        <begin position="28"/>
        <end position="303"/>
    </location>
</feature>
<accession>A0ABR8TP24</accession>
<reference evidence="2 3" key="1">
    <citation type="submission" date="2020-08" db="EMBL/GenBank/DDBJ databases">
        <title>A Genomic Blueprint of the Chicken Gut Microbiome.</title>
        <authorList>
            <person name="Gilroy R."/>
            <person name="Ravi A."/>
            <person name="Getino M."/>
            <person name="Pursley I."/>
            <person name="Horton D.L."/>
            <person name="Alikhan N.-F."/>
            <person name="Baker D."/>
            <person name="Gharbi K."/>
            <person name="Hall N."/>
            <person name="Watson M."/>
            <person name="Adriaenssens E.M."/>
            <person name="Foster-Nyarko E."/>
            <person name="Jarju S."/>
            <person name="Secka A."/>
            <person name="Antonio M."/>
            <person name="Oren A."/>
            <person name="Chaudhuri R."/>
            <person name="La Ragione R.M."/>
            <person name="Hildebrand F."/>
            <person name="Pallen M.J."/>
        </authorList>
    </citation>
    <scope>NUCLEOTIDE SEQUENCE [LARGE SCALE GENOMIC DNA]</scope>
    <source>
        <strain evidence="2 3">Sa2CUA2</strain>
    </source>
</reference>